<accession>A0ABR3HS70</accession>
<evidence type="ECO:0000313" key="3">
    <source>
        <dbReference type="Proteomes" id="UP001549920"/>
    </source>
</evidence>
<keyword evidence="3" id="KW-1185">Reference proteome</keyword>
<keyword evidence="1" id="KW-0732">Signal</keyword>
<comment type="caution">
    <text evidence="2">The sequence shown here is derived from an EMBL/GenBank/DDBJ whole genome shotgun (WGS) entry which is preliminary data.</text>
</comment>
<sequence length="326" mass="36515">MLLPFVTHARISVMYAHDKLSDIVAEQCFNEMFPKTKHVEVQESDEPCLIFCVMKKLGIMSPNGAINLETYRKRVLMAHQHDQRTLVSDFGSSCVENAEATQHKQDVCKKAKVFNDCTHLYRILFVAIHADDKKKNIEENTAPEKHKTGIGLGKMLAANILLCTLPCVLAMRPRTSAGTLVDFTDPKVQGHLDALVRLGQSCVIKVRATPKDVRAYFTNSSPVSRSGQCFAACMLEQSDIINHGKVNRDLLVHQASLVNGKNSRVVRKLNSISRLCLDSIEGMSDRCQLASTYNDCLNENMLEFAFPLDIAEEAVRKMPFHLIQPK</sequence>
<dbReference type="InterPro" id="IPR006170">
    <property type="entry name" value="PBP/GOBP"/>
</dbReference>
<dbReference type="Pfam" id="PF01395">
    <property type="entry name" value="PBP_GOBP"/>
    <property type="match status" value="2"/>
</dbReference>
<dbReference type="InterPro" id="IPR036728">
    <property type="entry name" value="PBP_GOBP_sf"/>
</dbReference>
<dbReference type="CDD" id="cd23992">
    <property type="entry name" value="PBP_GOBP"/>
    <property type="match status" value="2"/>
</dbReference>
<dbReference type="SMART" id="SM00708">
    <property type="entry name" value="PhBP"/>
    <property type="match status" value="1"/>
</dbReference>
<proteinExistence type="predicted"/>
<dbReference type="PANTHER" id="PTHR11857">
    <property type="entry name" value="ODORANT BINDING PROTEIN-RELATED"/>
    <property type="match status" value="1"/>
</dbReference>
<evidence type="ECO:0000313" key="2">
    <source>
        <dbReference type="EMBL" id="KAL0879418.1"/>
    </source>
</evidence>
<reference evidence="2 3" key="1">
    <citation type="submission" date="2024-06" db="EMBL/GenBank/DDBJ databases">
        <title>A chromosome-level genome assembly of beet webworm, Loxostege sticticalis.</title>
        <authorList>
            <person name="Zhang Y."/>
        </authorList>
    </citation>
    <scope>NUCLEOTIDE SEQUENCE [LARGE SCALE GENOMIC DNA]</scope>
    <source>
        <strain evidence="2">AQ026</strain>
        <tissue evidence="2">Whole body</tissue>
    </source>
</reference>
<evidence type="ECO:0000256" key="1">
    <source>
        <dbReference type="ARBA" id="ARBA00022729"/>
    </source>
</evidence>
<name>A0ABR3HS70_LOXSC</name>
<dbReference type="Gene3D" id="1.10.238.20">
    <property type="entry name" value="Pheromone/general odorant binding protein domain"/>
    <property type="match status" value="2"/>
</dbReference>
<dbReference type="SUPFAM" id="SSF47565">
    <property type="entry name" value="Insect pheromone/odorant-binding proteins"/>
    <property type="match status" value="2"/>
</dbReference>
<gene>
    <name evidence="2" type="ORF">ABMA27_003171</name>
</gene>
<protein>
    <submittedName>
        <fullName evidence="2">Uncharacterized protein</fullName>
    </submittedName>
</protein>
<dbReference type="Proteomes" id="UP001549920">
    <property type="component" value="Unassembled WGS sequence"/>
</dbReference>
<organism evidence="2 3">
    <name type="scientific">Loxostege sticticalis</name>
    <name type="common">Beet webworm moth</name>
    <dbReference type="NCBI Taxonomy" id="481309"/>
    <lineage>
        <taxon>Eukaryota</taxon>
        <taxon>Metazoa</taxon>
        <taxon>Ecdysozoa</taxon>
        <taxon>Arthropoda</taxon>
        <taxon>Hexapoda</taxon>
        <taxon>Insecta</taxon>
        <taxon>Pterygota</taxon>
        <taxon>Neoptera</taxon>
        <taxon>Endopterygota</taxon>
        <taxon>Lepidoptera</taxon>
        <taxon>Glossata</taxon>
        <taxon>Ditrysia</taxon>
        <taxon>Pyraloidea</taxon>
        <taxon>Crambidae</taxon>
        <taxon>Pyraustinae</taxon>
        <taxon>Loxostege</taxon>
    </lineage>
</organism>
<dbReference type="EMBL" id="JBEUOH010000014">
    <property type="protein sequence ID" value="KAL0879418.1"/>
    <property type="molecule type" value="Genomic_DNA"/>
</dbReference>